<evidence type="ECO:0000256" key="4">
    <source>
        <dbReference type="ARBA" id="ARBA00022989"/>
    </source>
</evidence>
<dbReference type="Pfam" id="PF02687">
    <property type="entry name" value="FtsX"/>
    <property type="match status" value="1"/>
</dbReference>
<reference evidence="9 10" key="1">
    <citation type="journal article" date="2020" name="Nature">
        <title>Bacterial chemolithoautotrophy via manganese oxidation.</title>
        <authorList>
            <person name="Yu H."/>
            <person name="Leadbetter J.R."/>
        </authorList>
    </citation>
    <scope>NUCLEOTIDE SEQUENCE [LARGE SCALE GENOMIC DNA]</scope>
    <source>
        <strain evidence="9 10">RBP-1</strain>
    </source>
</reference>
<dbReference type="AlphaFoldDB" id="A0A7X6DKX1"/>
<evidence type="ECO:0000256" key="1">
    <source>
        <dbReference type="ARBA" id="ARBA00004651"/>
    </source>
</evidence>
<name>A0A7X6DKX1_9BURK</name>
<dbReference type="InterPro" id="IPR051125">
    <property type="entry name" value="ABC-4/HrtB_transporter"/>
</dbReference>
<keyword evidence="3 6" id="KW-0812">Transmembrane</keyword>
<gene>
    <name evidence="9" type="ORF">RAMLITH_24990</name>
</gene>
<organism evidence="9 10">
    <name type="scientific">Ramlibacter lithotrophicus</name>
    <dbReference type="NCBI Taxonomy" id="2606681"/>
    <lineage>
        <taxon>Bacteria</taxon>
        <taxon>Pseudomonadati</taxon>
        <taxon>Pseudomonadota</taxon>
        <taxon>Betaproteobacteria</taxon>
        <taxon>Burkholderiales</taxon>
        <taxon>Comamonadaceae</taxon>
        <taxon>Ramlibacter</taxon>
    </lineage>
</organism>
<dbReference type="RefSeq" id="WP_168110213.1">
    <property type="nucleotide sequence ID" value="NZ_VTOX01000015.1"/>
</dbReference>
<feature type="transmembrane region" description="Helical" evidence="6">
    <location>
        <begin position="368"/>
        <end position="392"/>
    </location>
</feature>
<evidence type="ECO:0000256" key="3">
    <source>
        <dbReference type="ARBA" id="ARBA00022692"/>
    </source>
</evidence>
<keyword evidence="5 6" id="KW-0472">Membrane</keyword>
<dbReference type="EMBL" id="VTOX01000015">
    <property type="protein sequence ID" value="NKE69074.1"/>
    <property type="molecule type" value="Genomic_DNA"/>
</dbReference>
<protein>
    <submittedName>
        <fullName evidence="9">ABC transporter permease</fullName>
    </submittedName>
</protein>
<comment type="subcellular location">
    <subcellularLocation>
        <location evidence="1">Cell membrane</location>
        <topology evidence="1">Multi-pass membrane protein</topology>
    </subcellularLocation>
</comment>
<sequence>MKTLALSFRYLWSRPLAALLNLLLLTLGLASMTFVLLASEQVDRAFERDLAGIDVVVGAKGSPMQLILAGVFHIDVPPGNIPLAEVERLARHPHVAKLIPLSLGDSFRGFRIVGTNADYLAHYRLTLDHGRAWQAPLEAVIGAHVAQDTGLRAGNSFAGSHGIAGGGGAGHGEHPYQVTGVLEPCGCVADRLVLTSTESVWEVHEHTPQPSDGKAHAQDEKREVTMALIKYKTPLAAVSFPRFVNASTAMQAAAPAVEVSRLLRMVGVGSDVLRGFGAVLLLTAALGVFIALWNAVRERRADLAMLRMLGARPAKVAALLLCEAWWLALLASALGLAAGHALAGLVGAMLEAQRSLPVTGRLWLAEELWIPAAALIVATLAALIPAVSAYRVDVAELLNPR</sequence>
<evidence type="ECO:0000313" key="10">
    <source>
        <dbReference type="Proteomes" id="UP000521868"/>
    </source>
</evidence>
<feature type="transmembrane region" description="Helical" evidence="6">
    <location>
        <begin position="275"/>
        <end position="296"/>
    </location>
</feature>
<keyword evidence="2" id="KW-1003">Cell membrane</keyword>
<proteinExistence type="predicted"/>
<evidence type="ECO:0000259" key="7">
    <source>
        <dbReference type="Pfam" id="PF02687"/>
    </source>
</evidence>
<dbReference type="Pfam" id="PF12704">
    <property type="entry name" value="MacB_PCD"/>
    <property type="match status" value="1"/>
</dbReference>
<evidence type="ECO:0000259" key="8">
    <source>
        <dbReference type="Pfam" id="PF12704"/>
    </source>
</evidence>
<feature type="transmembrane region" description="Helical" evidence="6">
    <location>
        <begin position="317"/>
        <end position="348"/>
    </location>
</feature>
<keyword evidence="4 6" id="KW-1133">Transmembrane helix</keyword>
<keyword evidence="10" id="KW-1185">Reference proteome</keyword>
<evidence type="ECO:0000313" key="9">
    <source>
        <dbReference type="EMBL" id="NKE69074.1"/>
    </source>
</evidence>
<dbReference type="PANTHER" id="PTHR43738:SF2">
    <property type="entry name" value="ABC TRANSPORTER PERMEASE"/>
    <property type="match status" value="1"/>
</dbReference>
<evidence type="ECO:0000256" key="6">
    <source>
        <dbReference type="SAM" id="Phobius"/>
    </source>
</evidence>
<dbReference type="Proteomes" id="UP000521868">
    <property type="component" value="Unassembled WGS sequence"/>
</dbReference>
<comment type="caution">
    <text evidence="9">The sequence shown here is derived from an EMBL/GenBank/DDBJ whole genome shotgun (WGS) entry which is preliminary data.</text>
</comment>
<accession>A0A7X6DKX1</accession>
<evidence type="ECO:0000256" key="2">
    <source>
        <dbReference type="ARBA" id="ARBA00022475"/>
    </source>
</evidence>
<feature type="domain" description="ABC3 transporter permease C-terminal" evidence="7">
    <location>
        <begin position="276"/>
        <end position="391"/>
    </location>
</feature>
<feature type="domain" description="MacB-like periplasmic core" evidence="8">
    <location>
        <begin position="19"/>
        <end position="198"/>
    </location>
</feature>
<dbReference type="InterPro" id="IPR025857">
    <property type="entry name" value="MacB_PCD"/>
</dbReference>
<dbReference type="GO" id="GO:0005886">
    <property type="term" value="C:plasma membrane"/>
    <property type="evidence" value="ECO:0007669"/>
    <property type="project" value="UniProtKB-SubCell"/>
</dbReference>
<dbReference type="InterPro" id="IPR003838">
    <property type="entry name" value="ABC3_permease_C"/>
</dbReference>
<evidence type="ECO:0000256" key="5">
    <source>
        <dbReference type="ARBA" id="ARBA00023136"/>
    </source>
</evidence>
<dbReference type="PANTHER" id="PTHR43738">
    <property type="entry name" value="ABC TRANSPORTER, MEMBRANE PROTEIN"/>
    <property type="match status" value="1"/>
</dbReference>